<evidence type="ECO:0000313" key="3">
    <source>
        <dbReference type="Proteomes" id="UP001501736"/>
    </source>
</evidence>
<feature type="transmembrane region" description="Helical" evidence="1">
    <location>
        <begin position="138"/>
        <end position="155"/>
    </location>
</feature>
<keyword evidence="3" id="KW-1185">Reference proteome</keyword>
<protein>
    <submittedName>
        <fullName evidence="2">Metal-dependent hydrolase</fullName>
    </submittedName>
</protein>
<dbReference type="InterPro" id="IPR007404">
    <property type="entry name" value="YdjM-like"/>
</dbReference>
<feature type="transmembrane region" description="Helical" evidence="1">
    <location>
        <begin position="112"/>
        <end position="132"/>
    </location>
</feature>
<reference evidence="3" key="1">
    <citation type="journal article" date="2019" name="Int. J. Syst. Evol. Microbiol.">
        <title>The Global Catalogue of Microorganisms (GCM) 10K type strain sequencing project: providing services to taxonomists for standard genome sequencing and annotation.</title>
        <authorList>
            <consortium name="The Broad Institute Genomics Platform"/>
            <consortium name="The Broad Institute Genome Sequencing Center for Infectious Disease"/>
            <person name="Wu L."/>
            <person name="Ma J."/>
        </authorList>
    </citation>
    <scope>NUCLEOTIDE SEQUENCE [LARGE SCALE GENOMIC DNA]</scope>
    <source>
        <strain evidence="3">JCM 11483</strain>
    </source>
</reference>
<feature type="transmembrane region" description="Helical" evidence="1">
    <location>
        <begin position="257"/>
        <end position="279"/>
    </location>
</feature>
<dbReference type="Proteomes" id="UP001501736">
    <property type="component" value="Unassembled WGS sequence"/>
</dbReference>
<name>A0ABP6RD90_9MICC</name>
<proteinExistence type="predicted"/>
<sequence>MMGPHHAACGAAGWVLIAADHQLPIRPPAGLEIPVLQTATAGLPETLPLGFGLLDGITDLGVLAGAVVAAGAALLPDADHHNASIAHSLPPVSEWLCRVIGRISGGHRNGTHSLLGVGAFMLVAWLLSRISVPVESGALQIGAGAMTVVLASFAAKTLHFLPEAARKAPWLLGLLLGGLVAVGLGEQSWWFVLAVGLGAAVHIAGDMLTDGGCNLLWPVALTPPKGFRRLPVLGALWSSGGRMALPLLGRSGSAREWIAAVAVSAVAAVGMLAALVGALGDGVRLLLAR</sequence>
<keyword evidence="2" id="KW-0378">Hydrolase</keyword>
<comment type="caution">
    <text evidence="2">The sequence shown here is derived from an EMBL/GenBank/DDBJ whole genome shotgun (WGS) entry which is preliminary data.</text>
</comment>
<keyword evidence="1" id="KW-0472">Membrane</keyword>
<dbReference type="Pfam" id="PF04307">
    <property type="entry name" value="YdjM"/>
    <property type="match status" value="1"/>
</dbReference>
<gene>
    <name evidence="2" type="ORF">GCM10020260_12460</name>
</gene>
<dbReference type="RefSeq" id="WP_344719331.1">
    <property type="nucleotide sequence ID" value="NZ_BAAAYG010000004.1"/>
</dbReference>
<dbReference type="EMBL" id="BAAAYG010000004">
    <property type="protein sequence ID" value="GAA3283529.1"/>
    <property type="molecule type" value="Genomic_DNA"/>
</dbReference>
<dbReference type="GO" id="GO:0016787">
    <property type="term" value="F:hydrolase activity"/>
    <property type="evidence" value="ECO:0007669"/>
    <property type="project" value="UniProtKB-KW"/>
</dbReference>
<keyword evidence="1" id="KW-1133">Transmembrane helix</keyword>
<evidence type="ECO:0000313" key="2">
    <source>
        <dbReference type="EMBL" id="GAA3283529.1"/>
    </source>
</evidence>
<feature type="transmembrane region" description="Helical" evidence="1">
    <location>
        <begin position="167"/>
        <end position="184"/>
    </location>
</feature>
<organism evidence="2 3">
    <name type="scientific">Nesterenkonia halobia</name>
    <dbReference type="NCBI Taxonomy" id="37922"/>
    <lineage>
        <taxon>Bacteria</taxon>
        <taxon>Bacillati</taxon>
        <taxon>Actinomycetota</taxon>
        <taxon>Actinomycetes</taxon>
        <taxon>Micrococcales</taxon>
        <taxon>Micrococcaceae</taxon>
        <taxon>Nesterenkonia</taxon>
    </lineage>
</organism>
<evidence type="ECO:0000256" key="1">
    <source>
        <dbReference type="SAM" id="Phobius"/>
    </source>
</evidence>
<keyword evidence="1" id="KW-0812">Transmembrane</keyword>
<accession>A0ABP6RD90</accession>